<reference evidence="2 3" key="1">
    <citation type="journal article" date="2018" name="Sci. Rep.">
        <title>Rhizobium tumorigenes sp. nov., a novel plant tumorigenic bacterium isolated from cane gall tumors on thornless blackberry.</title>
        <authorList>
            <person name="Kuzmanovi N."/>
            <person name="Smalla K."/>
            <person name="Gronow S."/>
            <person name="PuBawska J."/>
        </authorList>
    </citation>
    <scope>NUCLEOTIDE SEQUENCE [LARGE SCALE GENOMIC DNA]</scope>
    <source>
        <strain evidence="2 3">CCBAU 85046</strain>
    </source>
</reference>
<evidence type="ECO:0000313" key="2">
    <source>
        <dbReference type="EMBL" id="PZM14897.1"/>
    </source>
</evidence>
<accession>A0A2W4CQ89</accession>
<name>A0A2W4CQ89_9HYPH</name>
<feature type="region of interest" description="Disordered" evidence="1">
    <location>
        <begin position="171"/>
        <end position="211"/>
    </location>
</feature>
<dbReference type="EMBL" id="PCDP01000029">
    <property type="protein sequence ID" value="PZM14897.1"/>
    <property type="molecule type" value="Genomic_DNA"/>
</dbReference>
<protein>
    <recommendedName>
        <fullName evidence="4">Mlr2029 protein</fullName>
    </recommendedName>
</protein>
<feature type="compositionally biased region" description="Basic residues" evidence="1">
    <location>
        <begin position="171"/>
        <end position="180"/>
    </location>
</feature>
<evidence type="ECO:0000256" key="1">
    <source>
        <dbReference type="SAM" id="MobiDB-lite"/>
    </source>
</evidence>
<comment type="caution">
    <text evidence="2">The sequence shown here is derived from an EMBL/GenBank/DDBJ whole genome shotgun (WGS) entry which is preliminary data.</text>
</comment>
<organism evidence="2 3">
    <name type="scientific">Rhizobium tubonense</name>
    <dbReference type="NCBI Taxonomy" id="484088"/>
    <lineage>
        <taxon>Bacteria</taxon>
        <taxon>Pseudomonadati</taxon>
        <taxon>Pseudomonadota</taxon>
        <taxon>Alphaproteobacteria</taxon>
        <taxon>Hyphomicrobiales</taxon>
        <taxon>Rhizobiaceae</taxon>
        <taxon>Rhizobium/Agrobacterium group</taxon>
        <taxon>Rhizobium</taxon>
    </lineage>
</organism>
<feature type="compositionally biased region" description="Basic and acidic residues" evidence="1">
    <location>
        <begin position="202"/>
        <end position="211"/>
    </location>
</feature>
<dbReference type="RefSeq" id="WP_111159986.1">
    <property type="nucleotide sequence ID" value="NZ_PCDP01000029.1"/>
</dbReference>
<gene>
    <name evidence="2" type="ORF">CPY51_09400</name>
</gene>
<dbReference type="OrthoDB" id="7277765at2"/>
<dbReference type="Proteomes" id="UP000248925">
    <property type="component" value="Unassembled WGS sequence"/>
</dbReference>
<proteinExistence type="predicted"/>
<evidence type="ECO:0000313" key="3">
    <source>
        <dbReference type="Proteomes" id="UP000248925"/>
    </source>
</evidence>
<dbReference type="AlphaFoldDB" id="A0A2W4CQ89"/>
<evidence type="ECO:0008006" key="4">
    <source>
        <dbReference type="Google" id="ProtNLM"/>
    </source>
</evidence>
<keyword evidence="3" id="KW-1185">Reference proteome</keyword>
<sequence>MLTPKKNDAAELIEAWTLPPAATLGSFIRSKGILLEIRARLPFALRKSLDISGRVLTLTMPEGSEDKFRATSDFVAKSLDGIENLPVIPREIEDILTISTTERHRWLNDGRLPSAGTRTVKLRGRARKITFHVFDPRLVEDLLDRGVVEDWREEDAATAAENRRRAAWKAKLTRSLKKGGKTSSVSKNRPDEDNNPDLPGWEEFRRDGLLR</sequence>